<comment type="caution">
    <text evidence="4">The sequence shown here is derived from an EMBL/GenBank/DDBJ whole genome shotgun (WGS) entry which is preliminary data.</text>
</comment>
<feature type="region of interest" description="Disordered" evidence="1">
    <location>
        <begin position="641"/>
        <end position="661"/>
    </location>
</feature>
<dbReference type="EMBL" id="JAFLRJ010000065">
    <property type="protein sequence ID" value="MBO0511670.1"/>
    <property type="molecule type" value="Genomic_DNA"/>
</dbReference>
<dbReference type="GO" id="GO:0005975">
    <property type="term" value="P:carbohydrate metabolic process"/>
    <property type="evidence" value="ECO:0007669"/>
    <property type="project" value="UniProtKB-ARBA"/>
</dbReference>
<organism evidence="4 5">
    <name type="scientific">Streptomyces beijiangensis</name>
    <dbReference type="NCBI Taxonomy" id="163361"/>
    <lineage>
        <taxon>Bacteria</taxon>
        <taxon>Bacillati</taxon>
        <taxon>Actinomycetota</taxon>
        <taxon>Actinomycetes</taxon>
        <taxon>Kitasatosporales</taxon>
        <taxon>Streptomycetaceae</taxon>
        <taxon>Streptomyces</taxon>
    </lineage>
</organism>
<gene>
    <name evidence="4" type="ORF">J0695_07570</name>
</gene>
<dbReference type="RefSeq" id="WP_206961079.1">
    <property type="nucleotide sequence ID" value="NZ_BAAAJJ010000001.1"/>
</dbReference>
<evidence type="ECO:0000313" key="4">
    <source>
        <dbReference type="EMBL" id="MBO0511670.1"/>
    </source>
</evidence>
<keyword evidence="2" id="KW-1133">Transmembrane helix</keyword>
<keyword evidence="2" id="KW-0472">Membrane</keyword>
<accession>A0A939JH13</accession>
<keyword evidence="5" id="KW-1185">Reference proteome</keyword>
<protein>
    <submittedName>
        <fullName evidence="4">DUF11 domain-containing protein</fullName>
    </submittedName>
</protein>
<keyword evidence="2" id="KW-0812">Transmembrane</keyword>
<name>A0A939JH13_9ACTN</name>
<reference evidence="4" key="1">
    <citation type="submission" date="2021-03" db="EMBL/GenBank/DDBJ databases">
        <title>Streptomyces poriferae sp. nov., a novel marine sponge-derived Actinobacteria species with anti-MRSA activity.</title>
        <authorList>
            <person name="Sandoval-Powers M."/>
            <person name="Kralova S."/>
            <person name="Nguyen G.-S."/>
            <person name="Fawwal D."/>
            <person name="Degnes K."/>
            <person name="Klinkenberg G."/>
            <person name="Sletta H."/>
            <person name="Wentzel A."/>
            <person name="Liles M.R."/>
        </authorList>
    </citation>
    <scope>NUCLEOTIDE SEQUENCE</scope>
    <source>
        <strain evidence="4">DSM 41794</strain>
    </source>
</reference>
<dbReference type="Gene3D" id="2.60.40.10">
    <property type="entry name" value="Immunoglobulins"/>
    <property type="match status" value="1"/>
</dbReference>
<sequence>MRLKEAVVGVRRLGAAAVVTATVAVGVLSTAAGPAAAEVVDPFAKRYDESLYGDFKTIGNTVMGCPTSPADMVQRCAIASQGLGKDNNNTFDMERVNLAGGAAGFGSSTGEVTVPPGAEVAYARLFWGGNDGYYKFGKNTLKRCDVSGADVVRSPGEPKDAVPTISVEGKAASPVSVEDMVTDPDATNGPHYYTGESDVTSAFQGVTTGSPVPVGVGGIWAPNGRGCVAGWSLTVVYKYNAPNDTYAPDRRNVYIYGGHVLQRSQDPDTSITVDGFYRSTGQARASVTAYEGDWNITGDRFLVDDQNVTEGLTGNTNNFFVSAADGSLAPAYRNNLSIDAKDFTIPDGAVPEGATSAKLTFRTKGDTYVPSALAFSVPVPDLEVTKTSSPATIKPGGTLTYTVKAKNVSKLPYPNAKFTDDLTDNLDDATYNNDAKATSGTVSYKQPKISFSGDIPAGETTTVTYSVRIDDPITGDGKLKNNVDVESPRSNCENGSTDPNCGAAPAIEEPEPPVPPITIENEPTDPVVPACGSTKNTITIKNASGTERTGAQISWPVTAGTAPVPSSGKVTKQGRTYVWKGDVPARGTVTITQRIKVSCTPGEVTLMTVTAQGPNTNCSADRRSLRGGDNPCTSAVVAKRVQGRPGPSGPVEPGPSMAETGGNDHQLRVFGGAAAVLTVLGVLAVAISRSRRRH</sequence>
<proteinExistence type="predicted"/>
<feature type="transmembrane region" description="Helical" evidence="2">
    <location>
        <begin position="667"/>
        <end position="687"/>
    </location>
</feature>
<dbReference type="InterPro" id="IPR013783">
    <property type="entry name" value="Ig-like_fold"/>
</dbReference>
<dbReference type="InterPro" id="IPR057687">
    <property type="entry name" value="DUF7927"/>
</dbReference>
<evidence type="ECO:0000256" key="2">
    <source>
        <dbReference type="SAM" id="Phobius"/>
    </source>
</evidence>
<dbReference type="Proteomes" id="UP000664167">
    <property type="component" value="Unassembled WGS sequence"/>
</dbReference>
<evidence type="ECO:0000256" key="1">
    <source>
        <dbReference type="SAM" id="MobiDB-lite"/>
    </source>
</evidence>
<feature type="domain" description="DUF7927" evidence="3">
    <location>
        <begin position="382"/>
        <end position="501"/>
    </location>
</feature>
<evidence type="ECO:0000259" key="3">
    <source>
        <dbReference type="Pfam" id="PF25549"/>
    </source>
</evidence>
<dbReference type="AlphaFoldDB" id="A0A939JH13"/>
<dbReference type="Pfam" id="PF25549">
    <property type="entry name" value="DUF7927"/>
    <property type="match status" value="1"/>
</dbReference>
<evidence type="ECO:0000313" key="5">
    <source>
        <dbReference type="Proteomes" id="UP000664167"/>
    </source>
</evidence>